<organism evidence="1 2">
    <name type="scientific">Vermiconidia calcicola</name>
    <dbReference type="NCBI Taxonomy" id="1690605"/>
    <lineage>
        <taxon>Eukaryota</taxon>
        <taxon>Fungi</taxon>
        <taxon>Dikarya</taxon>
        <taxon>Ascomycota</taxon>
        <taxon>Pezizomycotina</taxon>
        <taxon>Dothideomycetes</taxon>
        <taxon>Dothideomycetidae</taxon>
        <taxon>Mycosphaerellales</taxon>
        <taxon>Extremaceae</taxon>
        <taxon>Vermiconidia</taxon>
    </lineage>
</organism>
<evidence type="ECO:0000313" key="2">
    <source>
        <dbReference type="Proteomes" id="UP001281147"/>
    </source>
</evidence>
<dbReference type="Proteomes" id="UP001281147">
    <property type="component" value="Unassembled WGS sequence"/>
</dbReference>
<accession>A0ACC3NNF3</accession>
<name>A0ACC3NNF3_9PEZI</name>
<reference evidence="1" key="1">
    <citation type="submission" date="2023-07" db="EMBL/GenBank/DDBJ databases">
        <title>Black Yeasts Isolated from many extreme environments.</title>
        <authorList>
            <person name="Coleine C."/>
            <person name="Stajich J.E."/>
            <person name="Selbmann L."/>
        </authorList>
    </citation>
    <scope>NUCLEOTIDE SEQUENCE</scope>
    <source>
        <strain evidence="1">CCFEE 5714</strain>
    </source>
</reference>
<dbReference type="EMBL" id="JAUTXU010000024">
    <property type="protein sequence ID" value="KAK3719947.1"/>
    <property type="molecule type" value="Genomic_DNA"/>
</dbReference>
<sequence>MQSSFPGSAVSYVLLAEDDGFEFPTSTKQLIAEKISEHTGSTKSKASLFLADTRLQPEACTVSAHRKVTVMSDTKLITLTLLGDTMSDQAKQDLADDGERRRGSALRFDSQTHTPRRTPLGEKSSNAGTGSPSAHPGSPALAQDDEIISPKLRKPSGGDAVGTEHSAGKRTASGGSRGGSRKSSAKDSPIPIHPDEVSAGSDKEQQSKPGEGTKSDVTKAELKRLADLWSDDRLGLYDTKWPIPTHLARLATKRAQLHMRLDKWNKTDDAAPCSLPQVHKDVENTLYFL</sequence>
<proteinExistence type="predicted"/>
<comment type="caution">
    <text evidence="1">The sequence shown here is derived from an EMBL/GenBank/DDBJ whole genome shotgun (WGS) entry which is preliminary data.</text>
</comment>
<evidence type="ECO:0000313" key="1">
    <source>
        <dbReference type="EMBL" id="KAK3719947.1"/>
    </source>
</evidence>
<protein>
    <submittedName>
        <fullName evidence="1">Uncharacterized protein</fullName>
    </submittedName>
</protein>
<gene>
    <name evidence="1" type="ORF">LTR37_004070</name>
</gene>
<keyword evidence="2" id="KW-1185">Reference proteome</keyword>